<evidence type="ECO:0000313" key="2">
    <source>
        <dbReference type="EMBL" id="MCD7472642.1"/>
    </source>
</evidence>
<comment type="caution">
    <text evidence="2">The sequence shown here is derived from an EMBL/GenBank/DDBJ whole genome shotgun (WGS) entry which is preliminary data.</text>
</comment>
<keyword evidence="3" id="KW-1185">Reference proteome</keyword>
<dbReference type="EMBL" id="JACEIK010001852">
    <property type="protein sequence ID" value="MCD7472642.1"/>
    <property type="molecule type" value="Genomic_DNA"/>
</dbReference>
<name>A0ABS8TMB1_DATST</name>
<feature type="region of interest" description="Disordered" evidence="1">
    <location>
        <begin position="1"/>
        <end position="55"/>
    </location>
</feature>
<evidence type="ECO:0000313" key="3">
    <source>
        <dbReference type="Proteomes" id="UP000823775"/>
    </source>
</evidence>
<feature type="compositionally biased region" description="Pro residues" evidence="1">
    <location>
        <begin position="43"/>
        <end position="55"/>
    </location>
</feature>
<reference evidence="2 3" key="1">
    <citation type="journal article" date="2021" name="BMC Genomics">
        <title>Datura genome reveals duplications of psychoactive alkaloid biosynthetic genes and high mutation rate following tissue culture.</title>
        <authorList>
            <person name="Rajewski A."/>
            <person name="Carter-House D."/>
            <person name="Stajich J."/>
            <person name="Litt A."/>
        </authorList>
    </citation>
    <scope>NUCLEOTIDE SEQUENCE [LARGE SCALE GENOMIC DNA]</scope>
    <source>
        <strain evidence="2">AR-01</strain>
    </source>
</reference>
<feature type="non-terminal residue" evidence="2">
    <location>
        <position position="163"/>
    </location>
</feature>
<organism evidence="2 3">
    <name type="scientific">Datura stramonium</name>
    <name type="common">Jimsonweed</name>
    <name type="synonym">Common thornapple</name>
    <dbReference type="NCBI Taxonomy" id="4076"/>
    <lineage>
        <taxon>Eukaryota</taxon>
        <taxon>Viridiplantae</taxon>
        <taxon>Streptophyta</taxon>
        <taxon>Embryophyta</taxon>
        <taxon>Tracheophyta</taxon>
        <taxon>Spermatophyta</taxon>
        <taxon>Magnoliopsida</taxon>
        <taxon>eudicotyledons</taxon>
        <taxon>Gunneridae</taxon>
        <taxon>Pentapetalae</taxon>
        <taxon>asterids</taxon>
        <taxon>lamiids</taxon>
        <taxon>Solanales</taxon>
        <taxon>Solanaceae</taxon>
        <taxon>Solanoideae</taxon>
        <taxon>Datureae</taxon>
        <taxon>Datura</taxon>
    </lineage>
</organism>
<sequence length="163" mass="17896">MATSGASSSGSGEGAGGREFILTDLFGSSSRGNSTTDLNQPAPDSPNPGEPAVPPIAEPYHLVQEESILEKRHQIRGELFYPNGKEFSLNTYLEHFNQIENHGTHYNLPYRMLWQALDRLDLELVIDGSKKRRDCDTTIKEGDLVKRTGSIVDVLAGKAILGR</sequence>
<gene>
    <name evidence="2" type="ORF">HAX54_013939</name>
</gene>
<evidence type="ECO:0000256" key="1">
    <source>
        <dbReference type="SAM" id="MobiDB-lite"/>
    </source>
</evidence>
<dbReference type="Proteomes" id="UP000823775">
    <property type="component" value="Unassembled WGS sequence"/>
</dbReference>
<proteinExistence type="predicted"/>
<feature type="compositionally biased region" description="Low complexity" evidence="1">
    <location>
        <begin position="1"/>
        <end position="10"/>
    </location>
</feature>
<protein>
    <submittedName>
        <fullName evidence="2">Uncharacterized protein</fullName>
    </submittedName>
</protein>
<feature type="compositionally biased region" description="Polar residues" evidence="1">
    <location>
        <begin position="26"/>
        <end position="39"/>
    </location>
</feature>
<accession>A0ABS8TMB1</accession>